<gene>
    <name evidence="2" type="ORF">MVEN_02460900</name>
</gene>
<keyword evidence="1" id="KW-0472">Membrane</keyword>
<proteinExistence type="predicted"/>
<reference evidence="2" key="1">
    <citation type="submission" date="2020-05" db="EMBL/GenBank/DDBJ databases">
        <title>Mycena genomes resolve the evolution of fungal bioluminescence.</title>
        <authorList>
            <person name="Tsai I.J."/>
        </authorList>
    </citation>
    <scope>NUCLEOTIDE SEQUENCE</scope>
    <source>
        <strain evidence="2">CCC161011</strain>
    </source>
</reference>
<protein>
    <recommendedName>
        <fullName evidence="4">WW domain-containing protein</fullName>
    </recommendedName>
</protein>
<keyword evidence="1" id="KW-1133">Transmembrane helix</keyword>
<dbReference type="AlphaFoldDB" id="A0A8H7CAQ9"/>
<comment type="caution">
    <text evidence="2">The sequence shown here is derived from an EMBL/GenBank/DDBJ whole genome shotgun (WGS) entry which is preliminary data.</text>
</comment>
<organism evidence="2 3">
    <name type="scientific">Mycena venus</name>
    <dbReference type="NCBI Taxonomy" id="2733690"/>
    <lineage>
        <taxon>Eukaryota</taxon>
        <taxon>Fungi</taxon>
        <taxon>Dikarya</taxon>
        <taxon>Basidiomycota</taxon>
        <taxon>Agaricomycotina</taxon>
        <taxon>Agaricomycetes</taxon>
        <taxon>Agaricomycetidae</taxon>
        <taxon>Agaricales</taxon>
        <taxon>Marasmiineae</taxon>
        <taxon>Mycenaceae</taxon>
        <taxon>Mycena</taxon>
    </lineage>
</organism>
<dbReference type="Proteomes" id="UP000620124">
    <property type="component" value="Unassembled WGS sequence"/>
</dbReference>
<evidence type="ECO:0000256" key="1">
    <source>
        <dbReference type="SAM" id="Phobius"/>
    </source>
</evidence>
<evidence type="ECO:0008006" key="4">
    <source>
        <dbReference type="Google" id="ProtNLM"/>
    </source>
</evidence>
<feature type="transmembrane region" description="Helical" evidence="1">
    <location>
        <begin position="426"/>
        <end position="449"/>
    </location>
</feature>
<accession>A0A8H7CAQ9</accession>
<dbReference type="OrthoDB" id="2657661at2759"/>
<evidence type="ECO:0000313" key="2">
    <source>
        <dbReference type="EMBL" id="KAF7330236.1"/>
    </source>
</evidence>
<feature type="transmembrane region" description="Helical" evidence="1">
    <location>
        <begin position="461"/>
        <end position="481"/>
    </location>
</feature>
<keyword evidence="3" id="KW-1185">Reference proteome</keyword>
<keyword evidence="1" id="KW-0812">Transmembrane</keyword>
<sequence length="509" mass="57724">MVPYLLIQAADHVCYPLSPLDSPPTAPEFFHRYDRRETIPKTKDPLTLVPQSRAFPLDCPVGWQAHVHPEGARYYSHPTKAIFTDANLHDPNAFESLTRFLDAIEKFFLENCIDREEKIDLVLDLVKDDSEGYLCEYYFADHHSRTIFWYDKFETDRLDRCYNVYGAISPQHIKIELSAQYWLHCELFPTALPFTLELVIELRDILVYNIGDTMTTATPTALYSGDELMKMLTIVDSMKENVGSDYGGSGCLLGRLMGIFAAGRFYNFSGEPCARLHQRQSVFGHVSRRSFVIRMVSLLMFNAPLSHLQSLENLYVDELVHQDAWSRTTERLCTEWQELTLYATVLLNADIAFLSIPTVTLENVGDRSTAQISSYISVIASLGSIVLGLSLVRQHRTLREDTVKVKNAAAFLARHFRAWFGFESLAILYSLPFAFLMWGTISFLVAFLSMCFQISDITTRLLVGCFLLFITSGTFACVVRGDIVPVQPALGMLRRLIKKRGGSSGITYV</sequence>
<name>A0A8H7CAQ9_9AGAR</name>
<evidence type="ECO:0000313" key="3">
    <source>
        <dbReference type="Proteomes" id="UP000620124"/>
    </source>
</evidence>
<dbReference type="EMBL" id="JACAZI010000033">
    <property type="protein sequence ID" value="KAF7330236.1"/>
    <property type="molecule type" value="Genomic_DNA"/>
</dbReference>